<dbReference type="GO" id="GO:0071555">
    <property type="term" value="P:cell wall organization"/>
    <property type="evidence" value="ECO:0007669"/>
    <property type="project" value="UniProtKB-KW"/>
</dbReference>
<dbReference type="HAMAP" id="MF_02016">
    <property type="entry name" value="MltF"/>
    <property type="match status" value="1"/>
</dbReference>
<evidence type="ECO:0000256" key="2">
    <source>
        <dbReference type="ARBA" id="ARBA00010333"/>
    </source>
</evidence>
<dbReference type="InterPro" id="IPR000189">
    <property type="entry name" value="Transglyc_AS"/>
</dbReference>
<dbReference type="Pfam" id="PF00497">
    <property type="entry name" value="SBP_bac_3"/>
    <property type="match status" value="1"/>
</dbReference>
<dbReference type="InterPro" id="IPR023346">
    <property type="entry name" value="Lysozyme-like_dom_sf"/>
</dbReference>
<keyword evidence="6 8" id="KW-0456">Lyase</keyword>
<dbReference type="EC" id="4.2.2.n1" evidence="8"/>
<feature type="domain" description="Solute-binding protein family 3/N-terminal" evidence="10">
    <location>
        <begin position="43"/>
        <end position="268"/>
    </location>
</feature>
<reference evidence="11 12" key="2">
    <citation type="journal article" date="2018" name="Int. J. Syst. Evol. Microbiol.">
        <title>Marinobacterium aestuarii sp. nov., a benzene-degrading marine bacterium isolated from estuary sediment.</title>
        <authorList>
            <person name="Bae S.S."/>
            <person name="Jung J."/>
            <person name="Chung D."/>
            <person name="Baek K."/>
        </authorList>
    </citation>
    <scope>NUCLEOTIDE SEQUENCE [LARGE SCALE GENOMIC DNA]</scope>
    <source>
        <strain evidence="11 12">ST58-10</strain>
    </source>
</reference>
<feature type="region of interest" description="Non-LT domain" evidence="8">
    <location>
        <begin position="22"/>
        <end position="269"/>
    </location>
</feature>
<evidence type="ECO:0000256" key="8">
    <source>
        <dbReference type="HAMAP-Rule" id="MF_02016"/>
    </source>
</evidence>
<reference evidence="12" key="1">
    <citation type="submission" date="2016-05" db="EMBL/GenBank/DDBJ databases">
        <authorList>
            <person name="Baek K."/>
            <person name="Yang S.-J."/>
        </authorList>
    </citation>
    <scope>NUCLEOTIDE SEQUENCE [LARGE SCALE GENOMIC DNA]</scope>
    <source>
        <strain evidence="12">ST58-10</strain>
    </source>
</reference>
<comment type="subcellular location">
    <subcellularLocation>
        <location evidence="8">Cell outer membrane</location>
        <topology evidence="8">Peripheral membrane protein</topology>
    </subcellularLocation>
    <text evidence="8">Attached to the inner leaflet of the outer membrane.</text>
</comment>
<evidence type="ECO:0000256" key="6">
    <source>
        <dbReference type="ARBA" id="ARBA00023239"/>
    </source>
</evidence>
<keyword evidence="12" id="KW-1185">Reference proteome</keyword>
<dbReference type="InterPro" id="IPR023703">
    <property type="entry name" value="MltF"/>
</dbReference>
<evidence type="ECO:0000259" key="10">
    <source>
        <dbReference type="SMART" id="SM00062"/>
    </source>
</evidence>
<dbReference type="RefSeq" id="WP_067378946.1">
    <property type="nucleotide sequence ID" value="NZ_CP015839.1"/>
</dbReference>
<evidence type="ECO:0000256" key="9">
    <source>
        <dbReference type="SAM" id="MobiDB-lite"/>
    </source>
</evidence>
<feature type="region of interest" description="LT domain" evidence="8">
    <location>
        <begin position="270"/>
        <end position="487"/>
    </location>
</feature>
<evidence type="ECO:0000256" key="1">
    <source>
        <dbReference type="ARBA" id="ARBA00007734"/>
    </source>
</evidence>
<dbReference type="GO" id="GO:0016998">
    <property type="term" value="P:cell wall macromolecule catabolic process"/>
    <property type="evidence" value="ECO:0007669"/>
    <property type="project" value="UniProtKB-UniRule"/>
</dbReference>
<evidence type="ECO:0000256" key="3">
    <source>
        <dbReference type="ARBA" id="ARBA00022729"/>
    </source>
</evidence>
<comment type="similarity">
    <text evidence="8">In the C-terminal section; belongs to the transglycosylase Slt family.</text>
</comment>
<dbReference type="PANTHER" id="PTHR35936:SF32">
    <property type="entry name" value="MEMBRANE-BOUND LYTIC MUREIN TRANSGLYCOSYLASE F"/>
    <property type="match status" value="1"/>
</dbReference>
<protein>
    <recommendedName>
        <fullName evidence="8">Membrane-bound lytic murein transglycosylase F</fullName>
        <ecNumber evidence="8">4.2.2.n1</ecNumber>
    </recommendedName>
    <alternativeName>
        <fullName evidence="8">Murein lyase F</fullName>
    </alternativeName>
</protein>
<comment type="domain">
    <text evidence="8">The N-terminal domain does not have lytic activity and probably modulates enzymatic activity. The C-terminal domain is the catalytic active domain.</text>
</comment>
<dbReference type="CDD" id="cd01009">
    <property type="entry name" value="PBP2_YfhD_N"/>
    <property type="match status" value="1"/>
</dbReference>
<comment type="similarity">
    <text evidence="2">Belongs to the bacterial solute-binding protein 3 family.</text>
</comment>
<dbReference type="Proteomes" id="UP000078070">
    <property type="component" value="Chromosome"/>
</dbReference>
<dbReference type="SUPFAM" id="SSF53850">
    <property type="entry name" value="Periplasmic binding protein-like II"/>
    <property type="match status" value="1"/>
</dbReference>
<name>A0A1A9EVQ8_9GAMM</name>
<dbReference type="SUPFAM" id="SSF53955">
    <property type="entry name" value="Lysozyme-like"/>
    <property type="match status" value="1"/>
</dbReference>
<dbReference type="CDD" id="cd13403">
    <property type="entry name" value="MLTF-like"/>
    <property type="match status" value="1"/>
</dbReference>
<dbReference type="Gene3D" id="3.40.190.10">
    <property type="entry name" value="Periplasmic binding protein-like II"/>
    <property type="match status" value="2"/>
</dbReference>
<evidence type="ECO:0000256" key="4">
    <source>
        <dbReference type="ARBA" id="ARBA00023136"/>
    </source>
</evidence>
<comment type="function">
    <text evidence="8">Murein-degrading enzyme that degrades murein glycan strands and insoluble, high-molecular weight murein sacculi, with the concomitant formation of a 1,6-anhydromuramoyl product. Lytic transglycosylases (LTs) play an integral role in the metabolism of the peptidoglycan (PG) sacculus. Their lytic action creates space within the PG sacculus to allow for its expansion as well as for the insertion of various structures such as secretion systems and flagella.</text>
</comment>
<comment type="similarity">
    <text evidence="8">In the N-terminal section; belongs to the bacterial solute-binding protein 3 family.</text>
</comment>
<dbReference type="Gene3D" id="1.10.530.10">
    <property type="match status" value="1"/>
</dbReference>
<dbReference type="PROSITE" id="PS00922">
    <property type="entry name" value="TRANSGLYCOSYLASE"/>
    <property type="match status" value="1"/>
</dbReference>
<evidence type="ECO:0000313" key="12">
    <source>
        <dbReference type="Proteomes" id="UP000078070"/>
    </source>
</evidence>
<evidence type="ECO:0000256" key="7">
    <source>
        <dbReference type="ARBA" id="ARBA00023316"/>
    </source>
</evidence>
<keyword evidence="7 8" id="KW-0961">Cell wall biogenesis/degradation</keyword>
<evidence type="ECO:0000256" key="5">
    <source>
        <dbReference type="ARBA" id="ARBA00023237"/>
    </source>
</evidence>
<dbReference type="NCBIfam" id="NF008112">
    <property type="entry name" value="PRK10859.1"/>
    <property type="match status" value="1"/>
</dbReference>
<proteinExistence type="inferred from homology"/>
<keyword evidence="3 8" id="KW-0732">Signal</keyword>
<comment type="catalytic activity">
    <reaction evidence="8">
        <text>Exolytic cleavage of the (1-&gt;4)-beta-glycosidic linkage between N-acetylmuramic acid (MurNAc) and N-acetylglucosamine (GlcNAc) residues in peptidoglycan, from either the reducing or the non-reducing ends of the peptidoglycan chains, with concomitant formation of a 1,6-anhydrobond in the MurNAc residue.</text>
        <dbReference type="EC" id="4.2.2.n1"/>
    </reaction>
</comment>
<dbReference type="Pfam" id="PF01464">
    <property type="entry name" value="SLT"/>
    <property type="match status" value="1"/>
</dbReference>
<dbReference type="InterPro" id="IPR001638">
    <property type="entry name" value="Solute-binding_3/MltF_N"/>
</dbReference>
<organism evidence="11 12">
    <name type="scientific">Marinobacterium aestuarii</name>
    <dbReference type="NCBI Taxonomy" id="1821621"/>
    <lineage>
        <taxon>Bacteria</taxon>
        <taxon>Pseudomonadati</taxon>
        <taxon>Pseudomonadota</taxon>
        <taxon>Gammaproteobacteria</taxon>
        <taxon>Oceanospirillales</taxon>
        <taxon>Oceanospirillaceae</taxon>
        <taxon>Marinobacterium</taxon>
    </lineage>
</organism>
<feature type="active site" evidence="8">
    <location>
        <position position="316"/>
    </location>
</feature>
<dbReference type="STRING" id="1821621.A8C75_04935"/>
<dbReference type="PANTHER" id="PTHR35936">
    <property type="entry name" value="MEMBRANE-BOUND LYTIC MUREIN TRANSGLYCOSYLASE F"/>
    <property type="match status" value="1"/>
</dbReference>
<sequence length="487" mass="55661">MLLNLHRRKDALILLSLLVLLSFPALVSYNSLTRLEVIQERGVLRLATRNTPSDYFLDKGEPSGFEYELAQAFASEIGVRLELQIPDNFSDLLRQVRERSAHLAAAGLTITPERQQDFSFAPPYMESAANLIYRVTQGKPAPTSIKDLIGKQIRVVANSSHSELLRQYQQDFPELSWEETDALSVNDLLEQVHNQEIDYTIADSIRFDGQYSFFPGLEKAFALEQPQPVAWMLPKLQDGSMLEALNQFFAKAETRELIRQLREKYFERSNALNYFDTVTFKKDLRERLPEYEQYFYIAEQETDIDWTLLASVAYQESHWNPAAVSPTGVKGIMMLTNAAASEVGVEDRTDPIQSIIGGAHYLISVKNQIPERIPEPDHTWMALAGYNVGFGHLEDARILTQRAGKNPDSWEDVAKHLPLLTKEKYYSTVRLGYARGYEPVLYVNNIQKYIDLLRWEKQLDRIRQNRDNTVSEPSPGEAVLETLPPTL</sequence>
<dbReference type="KEGG" id="mars:A8C75_04935"/>
<keyword evidence="4 8" id="KW-0472">Membrane</keyword>
<gene>
    <name evidence="8" type="primary">mltF</name>
    <name evidence="11" type="ORF">A8C75_04935</name>
</gene>
<feature type="region of interest" description="Disordered" evidence="9">
    <location>
        <begin position="466"/>
        <end position="487"/>
    </location>
</feature>
<evidence type="ECO:0000313" key="11">
    <source>
        <dbReference type="EMBL" id="ANG61892.1"/>
    </source>
</evidence>
<dbReference type="OrthoDB" id="9815002at2"/>
<dbReference type="GO" id="GO:0009279">
    <property type="term" value="C:cell outer membrane"/>
    <property type="evidence" value="ECO:0007669"/>
    <property type="project" value="UniProtKB-SubCell"/>
</dbReference>
<dbReference type="GO" id="GO:0009253">
    <property type="term" value="P:peptidoglycan catabolic process"/>
    <property type="evidence" value="ECO:0007669"/>
    <property type="project" value="TreeGrafter"/>
</dbReference>
<comment type="similarity">
    <text evidence="1">Belongs to the transglycosylase Slt family.</text>
</comment>
<keyword evidence="5 8" id="KW-0998">Cell outer membrane</keyword>
<dbReference type="AlphaFoldDB" id="A0A1A9EVQ8"/>
<dbReference type="GO" id="GO:0008933">
    <property type="term" value="F:peptidoglycan lytic transglycosylase activity"/>
    <property type="evidence" value="ECO:0007669"/>
    <property type="project" value="UniProtKB-UniRule"/>
</dbReference>
<dbReference type="InterPro" id="IPR008258">
    <property type="entry name" value="Transglycosylase_SLT_dom_1"/>
</dbReference>
<dbReference type="SMART" id="SM00062">
    <property type="entry name" value="PBPb"/>
    <property type="match status" value="1"/>
</dbReference>
<accession>A0A1A9EVQ8</accession>
<dbReference type="EMBL" id="CP015839">
    <property type="protein sequence ID" value="ANG61892.1"/>
    <property type="molecule type" value="Genomic_DNA"/>
</dbReference>